<dbReference type="AlphaFoldDB" id="A0A9E8FIN7"/>
<dbReference type="GO" id="GO:0005886">
    <property type="term" value="C:plasma membrane"/>
    <property type="evidence" value="ECO:0007669"/>
    <property type="project" value="UniProtKB-SubCell"/>
</dbReference>
<comment type="subunit">
    <text evidence="9">The complex comprises the extracytoplasmic solute receptor protein and the two transmembrane proteins.</text>
</comment>
<dbReference type="Proteomes" id="UP000596074">
    <property type="component" value="Chromosome"/>
</dbReference>
<evidence type="ECO:0000256" key="3">
    <source>
        <dbReference type="ARBA" id="ARBA00022475"/>
    </source>
</evidence>
<evidence type="ECO:0000256" key="2">
    <source>
        <dbReference type="ARBA" id="ARBA00022448"/>
    </source>
</evidence>
<evidence type="ECO:0000256" key="5">
    <source>
        <dbReference type="ARBA" id="ARBA00022692"/>
    </source>
</evidence>
<dbReference type="EMBL" id="CP046056">
    <property type="protein sequence ID" value="QQD23178.1"/>
    <property type="molecule type" value="Genomic_DNA"/>
</dbReference>
<evidence type="ECO:0000256" key="7">
    <source>
        <dbReference type="ARBA" id="ARBA00023136"/>
    </source>
</evidence>
<sequence>MTAFFRILHRAEDGLLVLLLLAMIVLAGADILARSLFGGGLVWIPPLLRVMVLWLGLLGALLATRTREHIAIDLASRLAGPGLRRLLALISSVFAAMVCLLLAWHSQNFVRFAWEFGDVAFGRVPAWPLQIIIPLSFALMGLRFMLQGVQDLLAKTEGEAR</sequence>
<protein>
    <recommendedName>
        <fullName evidence="9">TRAP transporter small permease protein</fullName>
    </recommendedName>
</protein>
<dbReference type="RefSeq" id="WP_228345690.1">
    <property type="nucleotide sequence ID" value="NZ_CP045550.1"/>
</dbReference>
<keyword evidence="7 9" id="KW-0472">Membrane</keyword>
<keyword evidence="4 9" id="KW-0997">Cell inner membrane</keyword>
<reference evidence="11 12" key="1">
    <citation type="submission" date="2019-11" db="EMBL/GenBank/DDBJ databases">
        <title>Venatorbacter sp. nov. a predator of Campylobacter and other Gram-negative bacteria.</title>
        <authorList>
            <person name="Saeedi A."/>
            <person name="Cummings N.J."/>
            <person name="Connerton I.F."/>
            <person name="Connerton P.L."/>
        </authorList>
    </citation>
    <scope>NUCLEOTIDE SEQUENCE [LARGE SCALE GENOMIC DNA]</scope>
    <source>
        <strain evidence="11">XL5</strain>
    </source>
</reference>
<gene>
    <name evidence="11" type="ORF">GJQ55_01240</name>
</gene>
<feature type="transmembrane region" description="Helical" evidence="9">
    <location>
        <begin position="43"/>
        <end position="64"/>
    </location>
</feature>
<dbReference type="PANTHER" id="PTHR35011">
    <property type="entry name" value="2,3-DIKETO-L-GULONATE TRAP TRANSPORTER SMALL PERMEASE PROTEIN YIAM"/>
    <property type="match status" value="1"/>
</dbReference>
<evidence type="ECO:0000256" key="9">
    <source>
        <dbReference type="RuleBase" id="RU369079"/>
    </source>
</evidence>
<name>A0A9E8FIN7_9GAMM</name>
<evidence type="ECO:0000256" key="6">
    <source>
        <dbReference type="ARBA" id="ARBA00022989"/>
    </source>
</evidence>
<evidence type="ECO:0000256" key="4">
    <source>
        <dbReference type="ARBA" id="ARBA00022519"/>
    </source>
</evidence>
<comment type="subcellular location">
    <subcellularLocation>
        <location evidence="1 9">Cell inner membrane</location>
        <topology evidence="1 9">Multi-pass membrane protein</topology>
    </subcellularLocation>
</comment>
<comment type="function">
    <text evidence="9">Part of the tripartite ATP-independent periplasmic (TRAP) transport system.</text>
</comment>
<feature type="transmembrane region" description="Helical" evidence="9">
    <location>
        <begin position="85"/>
        <end position="106"/>
    </location>
</feature>
<dbReference type="InterPro" id="IPR007387">
    <property type="entry name" value="TRAP_DctQ"/>
</dbReference>
<accession>A0A9E8FIN7</accession>
<keyword evidence="2 9" id="KW-0813">Transport</keyword>
<dbReference type="GO" id="GO:0022857">
    <property type="term" value="F:transmembrane transporter activity"/>
    <property type="evidence" value="ECO:0007669"/>
    <property type="project" value="UniProtKB-UniRule"/>
</dbReference>
<dbReference type="PANTHER" id="PTHR35011:SF2">
    <property type="entry name" value="2,3-DIKETO-L-GULONATE TRAP TRANSPORTER SMALL PERMEASE PROTEIN YIAM"/>
    <property type="match status" value="1"/>
</dbReference>
<dbReference type="KEGG" id="vcw:GJQ55_01240"/>
<organism evidence="11 12">
    <name type="scientific">Venatoribacter cucullus</name>
    <dbReference type="NCBI Taxonomy" id="2661630"/>
    <lineage>
        <taxon>Bacteria</taxon>
        <taxon>Pseudomonadati</taxon>
        <taxon>Pseudomonadota</taxon>
        <taxon>Gammaproteobacteria</taxon>
        <taxon>Oceanospirillales</taxon>
        <taxon>Oceanospirillaceae</taxon>
        <taxon>Venatoribacter</taxon>
    </lineage>
</organism>
<feature type="transmembrane region" description="Helical" evidence="9">
    <location>
        <begin position="126"/>
        <end position="146"/>
    </location>
</feature>
<dbReference type="InterPro" id="IPR055348">
    <property type="entry name" value="DctQ"/>
</dbReference>
<comment type="similarity">
    <text evidence="8 9">Belongs to the TRAP transporter small permease family.</text>
</comment>
<evidence type="ECO:0000313" key="12">
    <source>
        <dbReference type="Proteomes" id="UP000596074"/>
    </source>
</evidence>
<evidence type="ECO:0000259" key="10">
    <source>
        <dbReference type="Pfam" id="PF04290"/>
    </source>
</evidence>
<proteinExistence type="inferred from homology"/>
<keyword evidence="5 9" id="KW-0812">Transmembrane</keyword>
<comment type="caution">
    <text evidence="9">Lacks conserved residue(s) required for the propagation of feature annotation.</text>
</comment>
<feature type="domain" description="Tripartite ATP-independent periplasmic transporters DctQ component" evidence="10">
    <location>
        <begin position="23"/>
        <end position="151"/>
    </location>
</feature>
<keyword evidence="3" id="KW-1003">Cell membrane</keyword>
<evidence type="ECO:0000256" key="1">
    <source>
        <dbReference type="ARBA" id="ARBA00004429"/>
    </source>
</evidence>
<keyword evidence="12" id="KW-1185">Reference proteome</keyword>
<evidence type="ECO:0000313" key="11">
    <source>
        <dbReference type="EMBL" id="QQD23178.1"/>
    </source>
</evidence>
<keyword evidence="6 9" id="KW-1133">Transmembrane helix</keyword>
<evidence type="ECO:0000256" key="8">
    <source>
        <dbReference type="ARBA" id="ARBA00038436"/>
    </source>
</evidence>
<dbReference type="Pfam" id="PF04290">
    <property type="entry name" value="DctQ"/>
    <property type="match status" value="1"/>
</dbReference>
<dbReference type="GO" id="GO:0015740">
    <property type="term" value="P:C4-dicarboxylate transport"/>
    <property type="evidence" value="ECO:0007669"/>
    <property type="project" value="TreeGrafter"/>
</dbReference>